<accession>E8RLF9</accession>
<keyword evidence="3" id="KW-0560">Oxidoreductase</keyword>
<dbReference type="Proteomes" id="UP000001492">
    <property type="component" value="Chromosome 1"/>
</dbReference>
<dbReference type="GO" id="GO:0051537">
    <property type="term" value="F:2 iron, 2 sulfur cluster binding"/>
    <property type="evidence" value="ECO:0007669"/>
    <property type="project" value="UniProtKB-KW"/>
</dbReference>
<dbReference type="GO" id="GO:0046872">
    <property type="term" value="F:metal ion binding"/>
    <property type="evidence" value="ECO:0007669"/>
    <property type="project" value="UniProtKB-KW"/>
</dbReference>
<keyword evidence="1" id="KW-0001">2Fe-2S</keyword>
<protein>
    <submittedName>
        <fullName evidence="7">Rieske (2Fe-2S) iron-sulfur domain protein</fullName>
    </submittedName>
</protein>
<evidence type="ECO:0000313" key="7">
    <source>
        <dbReference type="EMBL" id="ADU13703.1"/>
    </source>
</evidence>
<feature type="domain" description="Rieske" evidence="6">
    <location>
        <begin position="14"/>
        <end position="113"/>
    </location>
</feature>
<organism evidence="7 8">
    <name type="scientific">Asticcacaulis excentricus (strain ATCC 15261 / DSM 4724 / KCTC 12464 / NCIMB 9791 / VKM B-1370 / CB 48)</name>
    <dbReference type="NCBI Taxonomy" id="573065"/>
    <lineage>
        <taxon>Bacteria</taxon>
        <taxon>Pseudomonadati</taxon>
        <taxon>Pseudomonadota</taxon>
        <taxon>Alphaproteobacteria</taxon>
        <taxon>Caulobacterales</taxon>
        <taxon>Caulobacteraceae</taxon>
        <taxon>Asticcacaulis</taxon>
    </lineage>
</organism>
<dbReference type="Gene3D" id="3.90.380.10">
    <property type="entry name" value="Naphthalene 1,2-dioxygenase Alpha Subunit, Chain A, domain 1"/>
    <property type="match status" value="1"/>
</dbReference>
<dbReference type="Pfam" id="PF19112">
    <property type="entry name" value="VanA_C"/>
    <property type="match status" value="1"/>
</dbReference>
<keyword evidence="8" id="KW-1185">Reference proteome</keyword>
<dbReference type="Gene3D" id="2.102.10.10">
    <property type="entry name" value="Rieske [2Fe-2S] iron-sulphur domain"/>
    <property type="match status" value="1"/>
</dbReference>
<dbReference type="PANTHER" id="PTHR21266:SF60">
    <property type="entry name" value="3-KETOSTEROID-9-ALPHA-MONOOXYGENASE, OXYGENASE COMPONENT"/>
    <property type="match status" value="1"/>
</dbReference>
<proteinExistence type="predicted"/>
<keyword evidence="5" id="KW-0411">Iron-sulfur</keyword>
<dbReference type="SUPFAM" id="SSF50022">
    <property type="entry name" value="ISP domain"/>
    <property type="match status" value="1"/>
</dbReference>
<dbReference type="PANTHER" id="PTHR21266">
    <property type="entry name" value="IRON-SULFUR DOMAIN CONTAINING PROTEIN"/>
    <property type="match status" value="1"/>
</dbReference>
<evidence type="ECO:0000259" key="6">
    <source>
        <dbReference type="PROSITE" id="PS51296"/>
    </source>
</evidence>
<dbReference type="PROSITE" id="PS51296">
    <property type="entry name" value="RIESKE"/>
    <property type="match status" value="1"/>
</dbReference>
<dbReference type="STRING" id="573065.Astex_2041"/>
<sequence>MSQTSWPLALARSWHPIAYRCEIKKAPFAVVLMGRPLVVFETGGGVAVLEDRCPHRNAPLSAGRVVESQIECPYHGWRFDAGGRCRYVAGSNLTANASARSFSVQEHAGIVWTCLMDEEAPFHGLPDVIGDPTFDTFWWHLPPSTGAVDDAIENLLDPVHAYFLHPGLVRRATRACPVDVELHVEPSEAVARYTEPHQAMTLLQRVTEGRRSLSWGRYRPPTQVQIGFEDNQGLQASISVVFSPVDAKTTRPFAAFSTRRGVLPAFLKRLGIIAFHRKVLSQDLAMLSLQSHQLSRFGGADYHQGPVDMFGTLISHGLNAKPLPQGIRTFRLFGQA</sequence>
<evidence type="ECO:0000256" key="1">
    <source>
        <dbReference type="ARBA" id="ARBA00022714"/>
    </source>
</evidence>
<reference evidence="8" key="1">
    <citation type="submission" date="2010-12" db="EMBL/GenBank/DDBJ databases">
        <title>Complete sequence of chromosome 1 of Asticcacaulis excentricus CB 48.</title>
        <authorList>
            <consortium name="US DOE Joint Genome Institute"/>
            <person name="Lucas S."/>
            <person name="Copeland A."/>
            <person name="Lapidus A."/>
            <person name="Cheng J.-F."/>
            <person name="Bruce D."/>
            <person name="Goodwin L."/>
            <person name="Pitluck S."/>
            <person name="Teshima H."/>
            <person name="Davenport K."/>
            <person name="Detter J.C."/>
            <person name="Han C."/>
            <person name="Tapia R."/>
            <person name="Land M."/>
            <person name="Hauser L."/>
            <person name="Jeffries C."/>
            <person name="Kyrpides N."/>
            <person name="Ivanova N."/>
            <person name="Ovchinnikova G."/>
            <person name="Brun Y.V."/>
            <person name="Woyke T."/>
        </authorList>
    </citation>
    <scope>NUCLEOTIDE SEQUENCE [LARGE SCALE GENOMIC DNA]</scope>
    <source>
        <strain evidence="8">ATCC 15261 / DSM 4724 / KCTC 12464 / NCIMB 9791 / VKM B-1370 / CB 48</strain>
    </source>
</reference>
<dbReference type="AlphaFoldDB" id="E8RLF9"/>
<dbReference type="Pfam" id="PF00355">
    <property type="entry name" value="Rieske"/>
    <property type="match status" value="1"/>
</dbReference>
<dbReference type="KEGG" id="aex:Astex_2041"/>
<gene>
    <name evidence="7" type="ordered locus">Astex_2041</name>
</gene>
<name>E8RLF9_ASTEC</name>
<keyword evidence="4" id="KW-0408">Iron</keyword>
<evidence type="ECO:0000256" key="4">
    <source>
        <dbReference type="ARBA" id="ARBA00023004"/>
    </source>
</evidence>
<dbReference type="eggNOG" id="COG4638">
    <property type="taxonomic scope" value="Bacteria"/>
</dbReference>
<evidence type="ECO:0000256" key="3">
    <source>
        <dbReference type="ARBA" id="ARBA00023002"/>
    </source>
</evidence>
<dbReference type="EMBL" id="CP002395">
    <property type="protein sequence ID" value="ADU13703.1"/>
    <property type="molecule type" value="Genomic_DNA"/>
</dbReference>
<dbReference type="InterPro" id="IPR017941">
    <property type="entry name" value="Rieske_2Fe-2S"/>
</dbReference>
<evidence type="ECO:0000313" key="8">
    <source>
        <dbReference type="Proteomes" id="UP000001492"/>
    </source>
</evidence>
<dbReference type="InterPro" id="IPR044043">
    <property type="entry name" value="VanA_C_cat"/>
</dbReference>
<keyword evidence="2" id="KW-0479">Metal-binding</keyword>
<dbReference type="CDD" id="cd03469">
    <property type="entry name" value="Rieske_RO_Alpha_N"/>
    <property type="match status" value="1"/>
</dbReference>
<dbReference type="InterPro" id="IPR036922">
    <property type="entry name" value="Rieske_2Fe-2S_sf"/>
</dbReference>
<dbReference type="InterPro" id="IPR050584">
    <property type="entry name" value="Cholesterol_7-desaturase"/>
</dbReference>
<evidence type="ECO:0000256" key="2">
    <source>
        <dbReference type="ARBA" id="ARBA00022723"/>
    </source>
</evidence>
<dbReference type="HOGENOM" id="CLU_039484_1_0_5"/>
<dbReference type="RefSeq" id="WP_013479531.1">
    <property type="nucleotide sequence ID" value="NC_014816.1"/>
</dbReference>
<dbReference type="SUPFAM" id="SSF55961">
    <property type="entry name" value="Bet v1-like"/>
    <property type="match status" value="1"/>
</dbReference>
<dbReference type="GO" id="GO:0016491">
    <property type="term" value="F:oxidoreductase activity"/>
    <property type="evidence" value="ECO:0007669"/>
    <property type="project" value="UniProtKB-KW"/>
</dbReference>
<evidence type="ECO:0000256" key="5">
    <source>
        <dbReference type="ARBA" id="ARBA00023014"/>
    </source>
</evidence>